<comment type="function">
    <text evidence="9">Subunit of the V0 complex of vacuolar(H+)-ATPase (V-ATPase), a multisubunit enzyme composed of a peripheral complex (V1) that hydrolyzes ATP and a membrane integral complex (V0) that translocates protons. V-ATPase is responsible for acidifying and maintaining the pH of intracellular compartments and in some cell types, is targeted to the plasma membrane, where it is responsible for acidifying the extracellular environment.</text>
</comment>
<evidence type="ECO:0000256" key="6">
    <source>
        <dbReference type="ARBA" id="ARBA00022989"/>
    </source>
</evidence>
<dbReference type="AlphaFoldDB" id="B4J1F6"/>
<dbReference type="KEGG" id="dgr:6558943"/>
<comment type="caution">
    <text evidence="9">Lacks conserved residue(s) required for the propagation of feature annotation.</text>
</comment>
<evidence type="ECO:0000256" key="5">
    <source>
        <dbReference type="ARBA" id="ARBA00022781"/>
    </source>
</evidence>
<keyword evidence="6 9" id="KW-1133">Transmembrane helix</keyword>
<feature type="signal peptide" evidence="10">
    <location>
        <begin position="1"/>
        <end position="21"/>
    </location>
</feature>
<evidence type="ECO:0000256" key="3">
    <source>
        <dbReference type="ARBA" id="ARBA00022448"/>
    </source>
</evidence>
<dbReference type="InterPro" id="IPR017385">
    <property type="entry name" value="ATPase_V0-cplx_e1/e2_su_met"/>
</dbReference>
<evidence type="ECO:0000256" key="10">
    <source>
        <dbReference type="SAM" id="SignalP"/>
    </source>
</evidence>
<gene>
    <name evidence="11" type="primary">Dgri\GH15548</name>
    <name evidence="11" type="ORF">Dgri_GH15548</name>
</gene>
<accession>B4J1F6</accession>
<name>B4J1F6_DROGR</name>
<keyword evidence="8 9" id="KW-0472">Membrane</keyword>
<dbReference type="GO" id="GO:0046961">
    <property type="term" value="F:proton-transporting ATPase activity, rotational mechanism"/>
    <property type="evidence" value="ECO:0007669"/>
    <property type="project" value="InterPro"/>
</dbReference>
<protein>
    <recommendedName>
        <fullName evidence="9">V-type proton ATPase subunit</fullName>
    </recommendedName>
</protein>
<dbReference type="PhylomeDB" id="B4J1F6"/>
<dbReference type="HOGENOM" id="CLU_170555_0_0_1"/>
<keyword evidence="12" id="KW-1185">Reference proteome</keyword>
<dbReference type="InParanoid" id="B4J1F6"/>
<dbReference type="EMBL" id="CH916366">
    <property type="protein sequence ID" value="EDV95847.1"/>
    <property type="molecule type" value="Genomic_DNA"/>
</dbReference>
<sequence>MGAAILPILFFTALWAAVGIGGPMITPRGPQQKLTQCILMLTAVCCWLFWLCCYLTQMNPLIGPRLSKHAIAIIADSWNMPLKEKTWIEPGQ</sequence>
<proteinExistence type="inferred from homology"/>
<dbReference type="GO" id="GO:0033181">
    <property type="term" value="C:plasma membrane proton-transporting V-type ATPase complex"/>
    <property type="evidence" value="ECO:0007669"/>
    <property type="project" value="TreeGrafter"/>
</dbReference>
<evidence type="ECO:0000256" key="8">
    <source>
        <dbReference type="ARBA" id="ARBA00023136"/>
    </source>
</evidence>
<dbReference type="eggNOG" id="KOG3500">
    <property type="taxonomic scope" value="Eukaryota"/>
</dbReference>
<keyword evidence="3 9" id="KW-0813">Transport</keyword>
<organism evidence="12">
    <name type="scientific">Drosophila grimshawi</name>
    <name type="common">Hawaiian fruit fly</name>
    <name type="synonym">Idiomyia grimshawi</name>
    <dbReference type="NCBI Taxonomy" id="7222"/>
    <lineage>
        <taxon>Eukaryota</taxon>
        <taxon>Metazoa</taxon>
        <taxon>Ecdysozoa</taxon>
        <taxon>Arthropoda</taxon>
        <taxon>Hexapoda</taxon>
        <taxon>Insecta</taxon>
        <taxon>Pterygota</taxon>
        <taxon>Neoptera</taxon>
        <taxon>Endopterygota</taxon>
        <taxon>Diptera</taxon>
        <taxon>Brachycera</taxon>
        <taxon>Muscomorpha</taxon>
        <taxon>Ephydroidea</taxon>
        <taxon>Drosophilidae</taxon>
        <taxon>Drosophila</taxon>
        <taxon>Hawaiian Drosophila</taxon>
    </lineage>
</organism>
<dbReference type="Proteomes" id="UP000001070">
    <property type="component" value="Unassembled WGS sequence"/>
</dbReference>
<dbReference type="PANTHER" id="PTHR12263:SF0">
    <property type="entry name" value="V-TYPE PROTON ATPASE SUBUNIT"/>
    <property type="match status" value="1"/>
</dbReference>
<dbReference type="OrthoDB" id="1508846at2759"/>
<evidence type="ECO:0000256" key="4">
    <source>
        <dbReference type="ARBA" id="ARBA00022692"/>
    </source>
</evidence>
<reference evidence="11 12" key="1">
    <citation type="journal article" date="2007" name="Nature">
        <title>Evolution of genes and genomes on the Drosophila phylogeny.</title>
        <authorList>
            <consortium name="Drosophila 12 Genomes Consortium"/>
            <person name="Clark A.G."/>
            <person name="Eisen M.B."/>
            <person name="Smith D.R."/>
            <person name="Bergman C.M."/>
            <person name="Oliver B."/>
            <person name="Markow T.A."/>
            <person name="Kaufman T.C."/>
            <person name="Kellis M."/>
            <person name="Gelbart W."/>
            <person name="Iyer V.N."/>
            <person name="Pollard D.A."/>
            <person name="Sackton T.B."/>
            <person name="Larracuente A.M."/>
            <person name="Singh N.D."/>
            <person name="Abad J.P."/>
            <person name="Abt D.N."/>
            <person name="Adryan B."/>
            <person name="Aguade M."/>
            <person name="Akashi H."/>
            <person name="Anderson W.W."/>
            <person name="Aquadro C.F."/>
            <person name="Ardell D.H."/>
            <person name="Arguello R."/>
            <person name="Artieri C.G."/>
            <person name="Barbash D.A."/>
            <person name="Barker D."/>
            <person name="Barsanti P."/>
            <person name="Batterham P."/>
            <person name="Batzoglou S."/>
            <person name="Begun D."/>
            <person name="Bhutkar A."/>
            <person name="Blanco E."/>
            <person name="Bosak S.A."/>
            <person name="Bradley R.K."/>
            <person name="Brand A.D."/>
            <person name="Brent M.R."/>
            <person name="Brooks A.N."/>
            <person name="Brown R.H."/>
            <person name="Butlin R.K."/>
            <person name="Caggese C."/>
            <person name="Calvi B.R."/>
            <person name="Bernardo de Carvalho A."/>
            <person name="Caspi A."/>
            <person name="Castrezana S."/>
            <person name="Celniker S.E."/>
            <person name="Chang J.L."/>
            <person name="Chapple C."/>
            <person name="Chatterji S."/>
            <person name="Chinwalla A."/>
            <person name="Civetta A."/>
            <person name="Clifton S.W."/>
            <person name="Comeron J.M."/>
            <person name="Costello J.C."/>
            <person name="Coyne J.A."/>
            <person name="Daub J."/>
            <person name="David R.G."/>
            <person name="Delcher A.L."/>
            <person name="Delehaunty K."/>
            <person name="Do C.B."/>
            <person name="Ebling H."/>
            <person name="Edwards K."/>
            <person name="Eickbush T."/>
            <person name="Evans J.D."/>
            <person name="Filipski A."/>
            <person name="Findeiss S."/>
            <person name="Freyhult E."/>
            <person name="Fulton L."/>
            <person name="Fulton R."/>
            <person name="Garcia A.C."/>
            <person name="Gardiner A."/>
            <person name="Garfield D.A."/>
            <person name="Garvin B.E."/>
            <person name="Gibson G."/>
            <person name="Gilbert D."/>
            <person name="Gnerre S."/>
            <person name="Godfrey J."/>
            <person name="Good R."/>
            <person name="Gotea V."/>
            <person name="Gravely B."/>
            <person name="Greenberg A.J."/>
            <person name="Griffiths-Jones S."/>
            <person name="Gross S."/>
            <person name="Guigo R."/>
            <person name="Gustafson E.A."/>
            <person name="Haerty W."/>
            <person name="Hahn M.W."/>
            <person name="Halligan D.L."/>
            <person name="Halpern A.L."/>
            <person name="Halter G.M."/>
            <person name="Han M.V."/>
            <person name="Heger A."/>
            <person name="Hillier L."/>
            <person name="Hinrichs A.S."/>
            <person name="Holmes I."/>
            <person name="Hoskins R.A."/>
            <person name="Hubisz M.J."/>
            <person name="Hultmark D."/>
            <person name="Huntley M.A."/>
            <person name="Jaffe D.B."/>
            <person name="Jagadeeshan S."/>
            <person name="Jeck W.R."/>
            <person name="Johnson J."/>
            <person name="Jones C.D."/>
            <person name="Jordan W.C."/>
            <person name="Karpen G.H."/>
            <person name="Kataoka E."/>
            <person name="Keightley P.D."/>
            <person name="Kheradpour P."/>
            <person name="Kirkness E.F."/>
            <person name="Koerich L.B."/>
            <person name="Kristiansen K."/>
            <person name="Kudrna D."/>
            <person name="Kulathinal R.J."/>
            <person name="Kumar S."/>
            <person name="Kwok R."/>
            <person name="Lander E."/>
            <person name="Langley C.H."/>
            <person name="Lapoint R."/>
            <person name="Lazzaro B.P."/>
            <person name="Lee S.J."/>
            <person name="Levesque L."/>
            <person name="Li R."/>
            <person name="Lin C.F."/>
            <person name="Lin M.F."/>
            <person name="Lindblad-Toh K."/>
            <person name="Llopart A."/>
            <person name="Long M."/>
            <person name="Low L."/>
            <person name="Lozovsky E."/>
            <person name="Lu J."/>
            <person name="Luo M."/>
            <person name="Machado C.A."/>
            <person name="Makalowski W."/>
            <person name="Marzo M."/>
            <person name="Matsuda M."/>
            <person name="Matzkin L."/>
            <person name="McAllister B."/>
            <person name="McBride C.S."/>
            <person name="McKernan B."/>
            <person name="McKernan K."/>
            <person name="Mendez-Lago M."/>
            <person name="Minx P."/>
            <person name="Mollenhauer M.U."/>
            <person name="Montooth K."/>
            <person name="Mount S.M."/>
            <person name="Mu X."/>
            <person name="Myers E."/>
            <person name="Negre B."/>
            <person name="Newfeld S."/>
            <person name="Nielsen R."/>
            <person name="Noor M.A."/>
            <person name="O'Grady P."/>
            <person name="Pachter L."/>
            <person name="Papaceit M."/>
            <person name="Parisi M.J."/>
            <person name="Parisi M."/>
            <person name="Parts L."/>
            <person name="Pedersen J.S."/>
            <person name="Pesole G."/>
            <person name="Phillippy A.M."/>
            <person name="Ponting C.P."/>
            <person name="Pop M."/>
            <person name="Porcelli D."/>
            <person name="Powell J.R."/>
            <person name="Prohaska S."/>
            <person name="Pruitt K."/>
            <person name="Puig M."/>
            <person name="Quesneville H."/>
            <person name="Ram K.R."/>
            <person name="Rand D."/>
            <person name="Rasmussen M.D."/>
            <person name="Reed L.K."/>
            <person name="Reenan R."/>
            <person name="Reily A."/>
            <person name="Remington K.A."/>
            <person name="Rieger T.T."/>
            <person name="Ritchie M.G."/>
            <person name="Robin C."/>
            <person name="Rogers Y.H."/>
            <person name="Rohde C."/>
            <person name="Rozas J."/>
            <person name="Rubenfield M.J."/>
            <person name="Ruiz A."/>
            <person name="Russo S."/>
            <person name="Salzberg S.L."/>
            <person name="Sanchez-Gracia A."/>
            <person name="Saranga D.J."/>
            <person name="Sato H."/>
            <person name="Schaeffer S.W."/>
            <person name="Schatz M.C."/>
            <person name="Schlenke T."/>
            <person name="Schwartz R."/>
            <person name="Segarra C."/>
            <person name="Singh R.S."/>
            <person name="Sirot L."/>
            <person name="Sirota M."/>
            <person name="Sisneros N.B."/>
            <person name="Smith C.D."/>
            <person name="Smith T.F."/>
            <person name="Spieth J."/>
            <person name="Stage D.E."/>
            <person name="Stark A."/>
            <person name="Stephan W."/>
            <person name="Strausberg R.L."/>
            <person name="Strempel S."/>
            <person name="Sturgill D."/>
            <person name="Sutton G."/>
            <person name="Sutton G.G."/>
            <person name="Tao W."/>
            <person name="Teichmann S."/>
            <person name="Tobari Y.N."/>
            <person name="Tomimura Y."/>
            <person name="Tsolas J.M."/>
            <person name="Valente V.L."/>
            <person name="Venter E."/>
            <person name="Venter J.C."/>
            <person name="Vicario S."/>
            <person name="Vieira F.G."/>
            <person name="Vilella A.J."/>
            <person name="Villasante A."/>
            <person name="Walenz B."/>
            <person name="Wang J."/>
            <person name="Wasserman M."/>
            <person name="Watts T."/>
            <person name="Wilson D."/>
            <person name="Wilson R.K."/>
            <person name="Wing R.A."/>
            <person name="Wolfner M.F."/>
            <person name="Wong A."/>
            <person name="Wong G.K."/>
            <person name="Wu C.I."/>
            <person name="Wu G."/>
            <person name="Yamamoto D."/>
            <person name="Yang H.P."/>
            <person name="Yang S.P."/>
            <person name="Yorke J.A."/>
            <person name="Yoshida K."/>
            <person name="Zdobnov E."/>
            <person name="Zhang P."/>
            <person name="Zhang Y."/>
            <person name="Zimin A.V."/>
            <person name="Baldwin J."/>
            <person name="Abdouelleil A."/>
            <person name="Abdulkadir J."/>
            <person name="Abebe A."/>
            <person name="Abera B."/>
            <person name="Abreu J."/>
            <person name="Acer S.C."/>
            <person name="Aftuck L."/>
            <person name="Alexander A."/>
            <person name="An P."/>
            <person name="Anderson E."/>
            <person name="Anderson S."/>
            <person name="Arachi H."/>
            <person name="Azer M."/>
            <person name="Bachantsang P."/>
            <person name="Barry A."/>
            <person name="Bayul T."/>
            <person name="Berlin A."/>
            <person name="Bessette D."/>
            <person name="Bloom T."/>
            <person name="Blye J."/>
            <person name="Boguslavskiy L."/>
            <person name="Bonnet C."/>
            <person name="Boukhgalter B."/>
            <person name="Bourzgui I."/>
            <person name="Brown A."/>
            <person name="Cahill P."/>
            <person name="Channer S."/>
            <person name="Cheshatsang Y."/>
            <person name="Chuda L."/>
            <person name="Citroen M."/>
            <person name="Collymore A."/>
            <person name="Cooke P."/>
            <person name="Costello M."/>
            <person name="D'Aco K."/>
            <person name="Daza R."/>
            <person name="De Haan G."/>
            <person name="DeGray S."/>
            <person name="DeMaso C."/>
            <person name="Dhargay N."/>
            <person name="Dooley K."/>
            <person name="Dooley E."/>
            <person name="Doricent M."/>
            <person name="Dorje P."/>
            <person name="Dorjee K."/>
            <person name="Dupes A."/>
            <person name="Elong R."/>
            <person name="Falk J."/>
            <person name="Farina A."/>
            <person name="Faro S."/>
            <person name="Ferguson D."/>
            <person name="Fisher S."/>
            <person name="Foley C.D."/>
            <person name="Franke A."/>
            <person name="Friedrich D."/>
            <person name="Gadbois L."/>
            <person name="Gearin G."/>
            <person name="Gearin C.R."/>
            <person name="Giannoukos G."/>
            <person name="Goode T."/>
            <person name="Graham J."/>
            <person name="Grandbois E."/>
            <person name="Grewal S."/>
            <person name="Gyaltsen K."/>
            <person name="Hafez N."/>
            <person name="Hagos B."/>
            <person name="Hall J."/>
            <person name="Henson C."/>
            <person name="Hollinger A."/>
            <person name="Honan T."/>
            <person name="Huard M.D."/>
            <person name="Hughes L."/>
            <person name="Hurhula B."/>
            <person name="Husby M.E."/>
            <person name="Kamat A."/>
            <person name="Kanga B."/>
            <person name="Kashin S."/>
            <person name="Khazanovich D."/>
            <person name="Kisner P."/>
            <person name="Lance K."/>
            <person name="Lara M."/>
            <person name="Lee W."/>
            <person name="Lennon N."/>
            <person name="Letendre F."/>
            <person name="LeVine R."/>
            <person name="Lipovsky A."/>
            <person name="Liu X."/>
            <person name="Liu J."/>
            <person name="Liu S."/>
            <person name="Lokyitsang T."/>
            <person name="Lokyitsang Y."/>
            <person name="Lubonja R."/>
            <person name="Lui A."/>
            <person name="MacDonald P."/>
            <person name="Magnisalis V."/>
            <person name="Maru K."/>
            <person name="Matthews C."/>
            <person name="McCusker W."/>
            <person name="McDonough S."/>
            <person name="Mehta T."/>
            <person name="Meldrim J."/>
            <person name="Meneus L."/>
            <person name="Mihai O."/>
            <person name="Mihalev A."/>
            <person name="Mihova T."/>
            <person name="Mittelman R."/>
            <person name="Mlenga V."/>
            <person name="Montmayeur A."/>
            <person name="Mulrain L."/>
            <person name="Navidi A."/>
            <person name="Naylor J."/>
            <person name="Negash T."/>
            <person name="Nguyen T."/>
            <person name="Nguyen N."/>
            <person name="Nicol R."/>
            <person name="Norbu C."/>
            <person name="Norbu N."/>
            <person name="Novod N."/>
            <person name="O'Neill B."/>
            <person name="Osman S."/>
            <person name="Markiewicz E."/>
            <person name="Oyono O.L."/>
            <person name="Patti C."/>
            <person name="Phunkhang P."/>
            <person name="Pierre F."/>
            <person name="Priest M."/>
            <person name="Raghuraman S."/>
            <person name="Rege F."/>
            <person name="Reyes R."/>
            <person name="Rise C."/>
            <person name="Rogov P."/>
            <person name="Ross K."/>
            <person name="Ryan E."/>
            <person name="Settipalli S."/>
            <person name="Shea T."/>
            <person name="Sherpa N."/>
            <person name="Shi L."/>
            <person name="Shih D."/>
            <person name="Sparrow T."/>
            <person name="Spaulding J."/>
            <person name="Stalker J."/>
            <person name="Stange-Thomann N."/>
            <person name="Stavropoulos S."/>
            <person name="Stone C."/>
            <person name="Strader C."/>
            <person name="Tesfaye S."/>
            <person name="Thomson T."/>
            <person name="Thoulutsang Y."/>
            <person name="Thoulutsang D."/>
            <person name="Topham K."/>
            <person name="Topping I."/>
            <person name="Tsamla T."/>
            <person name="Vassiliev H."/>
            <person name="Vo A."/>
            <person name="Wangchuk T."/>
            <person name="Wangdi T."/>
            <person name="Weiand M."/>
            <person name="Wilkinson J."/>
            <person name="Wilson A."/>
            <person name="Yadav S."/>
            <person name="Young G."/>
            <person name="Yu Q."/>
            <person name="Zembek L."/>
            <person name="Zhong D."/>
            <person name="Zimmer A."/>
            <person name="Zwirko Z."/>
            <person name="Jaffe D.B."/>
            <person name="Alvarez P."/>
            <person name="Brockman W."/>
            <person name="Butler J."/>
            <person name="Chin C."/>
            <person name="Gnerre S."/>
            <person name="Grabherr M."/>
            <person name="Kleber M."/>
            <person name="Mauceli E."/>
            <person name="MacCallum I."/>
        </authorList>
    </citation>
    <scope>NUCLEOTIDE SEQUENCE [LARGE SCALE GENOMIC DNA]</scope>
    <source>
        <strain evidence="12">Tucson 15287-2541.00</strain>
    </source>
</reference>
<evidence type="ECO:0000313" key="12">
    <source>
        <dbReference type="Proteomes" id="UP000001070"/>
    </source>
</evidence>
<dbReference type="PIRSF" id="PIRSF038097">
    <property type="entry name" value="V-ATP_synth_e1/e2"/>
    <property type="match status" value="1"/>
</dbReference>
<dbReference type="InterPro" id="IPR008389">
    <property type="entry name" value="ATPase_V0-cplx_e1/e2_su"/>
</dbReference>
<evidence type="ECO:0000313" key="11">
    <source>
        <dbReference type="EMBL" id="EDV95847.1"/>
    </source>
</evidence>
<keyword evidence="7 9" id="KW-0406">Ion transport</keyword>
<comment type="similarity">
    <text evidence="2 9">Belongs to the V-ATPase e1/e2 subunit family.</text>
</comment>
<keyword evidence="10" id="KW-0732">Signal</keyword>
<dbReference type="Pfam" id="PF05493">
    <property type="entry name" value="ATP_synt_H"/>
    <property type="match status" value="1"/>
</dbReference>
<dbReference type="STRING" id="7222.B4J1F6"/>
<dbReference type="GO" id="GO:0012505">
    <property type="term" value="C:endomembrane system"/>
    <property type="evidence" value="ECO:0007669"/>
    <property type="project" value="UniProtKB-SubCell"/>
</dbReference>
<dbReference type="PANTHER" id="PTHR12263">
    <property type="entry name" value="VACUOLAR ATP SYNTHASE SUBUNIT H"/>
    <property type="match status" value="1"/>
</dbReference>
<comment type="subunit">
    <text evidence="9">V-ATPase is a heteromultimeric enzyme made up of two complexes: the ATP-hydrolytic V1 complex and the proton translocation V0 complex.</text>
</comment>
<evidence type="ECO:0000256" key="2">
    <source>
        <dbReference type="ARBA" id="ARBA00008328"/>
    </source>
</evidence>
<comment type="subcellular location">
    <subcellularLocation>
        <location evidence="1">Endomembrane system</location>
        <topology evidence="1">Multi-pass membrane protein</topology>
    </subcellularLocation>
    <subcellularLocation>
        <location evidence="9">Membrane</location>
        <topology evidence="9">Multi-pass membrane protein</topology>
    </subcellularLocation>
</comment>
<keyword evidence="4 9" id="KW-0812">Transmembrane</keyword>
<evidence type="ECO:0000256" key="9">
    <source>
        <dbReference type="PIRNR" id="PIRNR038097"/>
    </source>
</evidence>
<dbReference type="OMA" id="SWNMPIK"/>
<keyword evidence="5 9" id="KW-0375">Hydrogen ion transport</keyword>
<dbReference type="GO" id="GO:0033179">
    <property type="term" value="C:proton-transporting V-type ATPase, V0 domain"/>
    <property type="evidence" value="ECO:0007669"/>
    <property type="project" value="UniProtKB-UniRule"/>
</dbReference>
<evidence type="ECO:0000256" key="1">
    <source>
        <dbReference type="ARBA" id="ARBA00004127"/>
    </source>
</evidence>
<feature type="transmembrane region" description="Helical" evidence="9">
    <location>
        <begin position="38"/>
        <end position="56"/>
    </location>
</feature>
<evidence type="ECO:0000256" key="7">
    <source>
        <dbReference type="ARBA" id="ARBA00023065"/>
    </source>
</evidence>
<feature type="chain" id="PRO_5002811183" description="V-type proton ATPase subunit" evidence="10">
    <location>
        <begin position="22"/>
        <end position="92"/>
    </location>
</feature>